<comment type="cofactor">
    <cofactor evidence="1 14">
        <name>heme</name>
        <dbReference type="ChEBI" id="CHEBI:30413"/>
    </cofactor>
</comment>
<dbReference type="PROSITE" id="PS00086">
    <property type="entry name" value="CYTOCHROME_P450"/>
    <property type="match status" value="1"/>
</dbReference>
<evidence type="ECO:0000256" key="10">
    <source>
        <dbReference type="ARBA" id="ARBA00023004"/>
    </source>
</evidence>
<keyword evidence="7 14" id="KW-0479">Metal-binding</keyword>
<dbReference type="PANTHER" id="PTHR46300">
    <property type="entry name" value="P450, PUTATIVE (EUROFUNG)-RELATED-RELATED"/>
    <property type="match status" value="1"/>
</dbReference>
<reference evidence="16 17" key="1">
    <citation type="journal article" date="2018" name="Evol. Lett.">
        <title>Horizontal gene cluster transfer increased hallucinogenic mushroom diversity.</title>
        <authorList>
            <person name="Reynolds H.T."/>
            <person name="Vijayakumar V."/>
            <person name="Gluck-Thaler E."/>
            <person name="Korotkin H.B."/>
            <person name="Matheny P.B."/>
            <person name="Slot J.C."/>
        </authorList>
    </citation>
    <scope>NUCLEOTIDE SEQUENCE [LARGE SCALE GENOMIC DNA]</scope>
    <source>
        <strain evidence="16 17">2631</strain>
    </source>
</reference>
<name>A0A409XQQ4_PSICY</name>
<evidence type="ECO:0000313" key="16">
    <source>
        <dbReference type="EMBL" id="PPQ93153.1"/>
    </source>
</evidence>
<evidence type="ECO:0000256" key="6">
    <source>
        <dbReference type="ARBA" id="ARBA00022692"/>
    </source>
</evidence>
<dbReference type="GO" id="GO:0016020">
    <property type="term" value="C:membrane"/>
    <property type="evidence" value="ECO:0007669"/>
    <property type="project" value="UniProtKB-SubCell"/>
</dbReference>
<evidence type="ECO:0000256" key="15">
    <source>
        <dbReference type="RuleBase" id="RU000461"/>
    </source>
</evidence>
<dbReference type="InterPro" id="IPR017972">
    <property type="entry name" value="Cyt_P450_CS"/>
</dbReference>
<dbReference type="OrthoDB" id="1103324at2759"/>
<evidence type="ECO:0000256" key="4">
    <source>
        <dbReference type="ARBA" id="ARBA00010617"/>
    </source>
</evidence>
<dbReference type="InterPro" id="IPR036396">
    <property type="entry name" value="Cyt_P450_sf"/>
</dbReference>
<evidence type="ECO:0000256" key="11">
    <source>
        <dbReference type="ARBA" id="ARBA00023033"/>
    </source>
</evidence>
<evidence type="ECO:0000256" key="9">
    <source>
        <dbReference type="ARBA" id="ARBA00023002"/>
    </source>
</evidence>
<evidence type="ECO:0000256" key="2">
    <source>
        <dbReference type="ARBA" id="ARBA00004167"/>
    </source>
</evidence>
<keyword evidence="10 14" id="KW-0408">Iron</keyword>
<keyword evidence="17" id="KW-1185">Reference proteome</keyword>
<dbReference type="InterPro" id="IPR002401">
    <property type="entry name" value="Cyt_P450_E_grp-I"/>
</dbReference>
<dbReference type="GO" id="GO:0016705">
    <property type="term" value="F:oxidoreductase activity, acting on paired donors, with incorporation or reduction of molecular oxygen"/>
    <property type="evidence" value="ECO:0007669"/>
    <property type="project" value="InterPro"/>
</dbReference>
<feature type="binding site" description="axial binding residue" evidence="14">
    <location>
        <position position="443"/>
    </location>
    <ligand>
        <name>heme</name>
        <dbReference type="ChEBI" id="CHEBI:30413"/>
    </ligand>
    <ligandPart>
        <name>Fe</name>
        <dbReference type="ChEBI" id="CHEBI:18248"/>
    </ligandPart>
</feature>
<accession>A0A409XQQ4</accession>
<sequence>MDKNISFVVLLAVAWLTFKLLRFGRRDKNLPPGPPTIPILGNVHLLPRKFPFLRFTEWAKEYGGIISLKVVNGTIVVLSDMRSITELLDDRSAELSSRPAFSGLDVVTGGKYFVTAPSASHFWKISRKVIQPMVSPQGVQKYFLIQDAETTQLLYDILHCPEEFYSHISPTTLSFITSIVFGKPTPRHDSPVATLFRDFILQFSKAFSPEAAPVDFVPVLKYIPERWAPWKKLWRDTRELQRSLYFGLLDDAEKRASSGIKQNTFVERIIERQAELGLDRETIAYICGVLLDGGSETTASHLKNLFLCLVKSPASLRKAQKEIDNVIGERRMPVPNDIHNLPYVQAVIKETHRLRPVAPTAVPHAPVNDCEYRGYTIPKGTPIFMNIWQIKDGVFHDPNIFERPEDFWPERYLLTPDGTKPGLPEGVGNIRSTLQFGSGKRLCPGMHLANTNSSLAIMRLLWAFDFAPMNESDRQPPTWDIENEYLDGITLTPKPFQCKITPRSKEKVEVIKECYERTVVLD</sequence>
<evidence type="ECO:0000256" key="7">
    <source>
        <dbReference type="ARBA" id="ARBA00022723"/>
    </source>
</evidence>
<evidence type="ECO:0000256" key="13">
    <source>
        <dbReference type="ARBA" id="ARBA00023180"/>
    </source>
</evidence>
<proteinExistence type="inferred from homology"/>
<dbReference type="EMBL" id="NHYD01000837">
    <property type="protein sequence ID" value="PPQ93153.1"/>
    <property type="molecule type" value="Genomic_DNA"/>
</dbReference>
<dbReference type="InterPro" id="IPR050364">
    <property type="entry name" value="Cytochrome_P450_fung"/>
</dbReference>
<keyword evidence="8" id="KW-1133">Transmembrane helix</keyword>
<evidence type="ECO:0000256" key="8">
    <source>
        <dbReference type="ARBA" id="ARBA00022989"/>
    </source>
</evidence>
<gene>
    <name evidence="16" type="ORF">CVT25_010777</name>
</gene>
<comment type="subcellular location">
    <subcellularLocation>
        <location evidence="2">Membrane</location>
        <topology evidence="2">Single-pass membrane protein</topology>
    </subcellularLocation>
</comment>
<dbReference type="SUPFAM" id="SSF48264">
    <property type="entry name" value="Cytochrome P450"/>
    <property type="match status" value="1"/>
</dbReference>
<keyword evidence="11 15" id="KW-0503">Monooxygenase</keyword>
<keyword evidence="13" id="KW-0325">Glycoprotein</keyword>
<evidence type="ECO:0000256" key="5">
    <source>
        <dbReference type="ARBA" id="ARBA00022617"/>
    </source>
</evidence>
<dbReference type="GO" id="GO:0004497">
    <property type="term" value="F:monooxygenase activity"/>
    <property type="evidence" value="ECO:0007669"/>
    <property type="project" value="UniProtKB-KW"/>
</dbReference>
<comment type="caution">
    <text evidence="16">The sequence shown here is derived from an EMBL/GenBank/DDBJ whole genome shotgun (WGS) entry which is preliminary data.</text>
</comment>
<evidence type="ECO:0008006" key="18">
    <source>
        <dbReference type="Google" id="ProtNLM"/>
    </source>
</evidence>
<dbReference type="STRING" id="93625.A0A409XQQ4"/>
<dbReference type="InterPro" id="IPR001128">
    <property type="entry name" value="Cyt_P450"/>
</dbReference>
<protein>
    <recommendedName>
        <fullName evidence="18">Cytochrome P450</fullName>
    </recommendedName>
</protein>
<dbReference type="CDD" id="cd11065">
    <property type="entry name" value="CYP64-like"/>
    <property type="match status" value="1"/>
</dbReference>
<dbReference type="AlphaFoldDB" id="A0A409XQQ4"/>
<dbReference type="InParanoid" id="A0A409XQQ4"/>
<keyword evidence="6" id="KW-0812">Transmembrane</keyword>
<organism evidence="16 17">
    <name type="scientific">Psilocybe cyanescens</name>
    <dbReference type="NCBI Taxonomy" id="93625"/>
    <lineage>
        <taxon>Eukaryota</taxon>
        <taxon>Fungi</taxon>
        <taxon>Dikarya</taxon>
        <taxon>Basidiomycota</taxon>
        <taxon>Agaricomycotina</taxon>
        <taxon>Agaricomycetes</taxon>
        <taxon>Agaricomycetidae</taxon>
        <taxon>Agaricales</taxon>
        <taxon>Agaricineae</taxon>
        <taxon>Strophariaceae</taxon>
        <taxon>Psilocybe</taxon>
    </lineage>
</organism>
<dbReference type="Pfam" id="PF00067">
    <property type="entry name" value="p450"/>
    <property type="match status" value="1"/>
</dbReference>
<keyword evidence="9 15" id="KW-0560">Oxidoreductase</keyword>
<dbReference type="Gene3D" id="1.10.630.10">
    <property type="entry name" value="Cytochrome P450"/>
    <property type="match status" value="1"/>
</dbReference>
<dbReference type="PRINTS" id="PR00463">
    <property type="entry name" value="EP450I"/>
</dbReference>
<comment type="similarity">
    <text evidence="4 15">Belongs to the cytochrome P450 family.</text>
</comment>
<keyword evidence="5 14" id="KW-0349">Heme</keyword>
<evidence type="ECO:0000256" key="1">
    <source>
        <dbReference type="ARBA" id="ARBA00001971"/>
    </source>
</evidence>
<dbReference type="GO" id="GO:0005506">
    <property type="term" value="F:iron ion binding"/>
    <property type="evidence" value="ECO:0007669"/>
    <property type="project" value="InterPro"/>
</dbReference>
<dbReference type="GO" id="GO:0020037">
    <property type="term" value="F:heme binding"/>
    <property type="evidence" value="ECO:0007669"/>
    <property type="project" value="InterPro"/>
</dbReference>
<evidence type="ECO:0000256" key="12">
    <source>
        <dbReference type="ARBA" id="ARBA00023136"/>
    </source>
</evidence>
<evidence type="ECO:0000256" key="14">
    <source>
        <dbReference type="PIRSR" id="PIRSR602401-1"/>
    </source>
</evidence>
<dbReference type="Proteomes" id="UP000283269">
    <property type="component" value="Unassembled WGS sequence"/>
</dbReference>
<dbReference type="PANTHER" id="PTHR46300:SF2">
    <property type="entry name" value="CYTOCHROME P450 MONOOXYGENASE ALNH-RELATED"/>
    <property type="match status" value="1"/>
</dbReference>
<keyword evidence="12" id="KW-0472">Membrane</keyword>
<evidence type="ECO:0000256" key="3">
    <source>
        <dbReference type="ARBA" id="ARBA00005179"/>
    </source>
</evidence>
<dbReference type="PRINTS" id="PR00385">
    <property type="entry name" value="P450"/>
</dbReference>
<comment type="pathway">
    <text evidence="3">Secondary metabolite biosynthesis.</text>
</comment>
<evidence type="ECO:0000313" key="17">
    <source>
        <dbReference type="Proteomes" id="UP000283269"/>
    </source>
</evidence>